<reference evidence="1" key="1">
    <citation type="submission" date="2014-09" db="EMBL/GenBank/DDBJ databases">
        <authorList>
            <person name="Magalhaes I.L.F."/>
            <person name="Oliveira U."/>
            <person name="Santos F.R."/>
            <person name="Vidigal T.H.D.A."/>
            <person name="Brescovit A.D."/>
            <person name="Santos A.J."/>
        </authorList>
    </citation>
    <scope>NUCLEOTIDE SEQUENCE</scope>
    <source>
        <tissue evidence="1">Shoot tissue taken approximately 20 cm above the soil surface</tissue>
    </source>
</reference>
<name>A0A0A9CQD1_ARUDO</name>
<organism evidence="1">
    <name type="scientific">Arundo donax</name>
    <name type="common">Giant reed</name>
    <name type="synonym">Donax arundinaceus</name>
    <dbReference type="NCBI Taxonomy" id="35708"/>
    <lineage>
        <taxon>Eukaryota</taxon>
        <taxon>Viridiplantae</taxon>
        <taxon>Streptophyta</taxon>
        <taxon>Embryophyta</taxon>
        <taxon>Tracheophyta</taxon>
        <taxon>Spermatophyta</taxon>
        <taxon>Magnoliopsida</taxon>
        <taxon>Liliopsida</taxon>
        <taxon>Poales</taxon>
        <taxon>Poaceae</taxon>
        <taxon>PACMAD clade</taxon>
        <taxon>Arundinoideae</taxon>
        <taxon>Arundineae</taxon>
        <taxon>Arundo</taxon>
    </lineage>
</organism>
<reference evidence="1" key="2">
    <citation type="journal article" date="2015" name="Data Brief">
        <title>Shoot transcriptome of the giant reed, Arundo donax.</title>
        <authorList>
            <person name="Barrero R.A."/>
            <person name="Guerrero F.D."/>
            <person name="Moolhuijzen P."/>
            <person name="Goolsby J.A."/>
            <person name="Tidwell J."/>
            <person name="Bellgard S.E."/>
            <person name="Bellgard M.I."/>
        </authorList>
    </citation>
    <scope>NUCLEOTIDE SEQUENCE</scope>
    <source>
        <tissue evidence="1">Shoot tissue taken approximately 20 cm above the soil surface</tissue>
    </source>
</reference>
<proteinExistence type="predicted"/>
<evidence type="ECO:0000313" key="1">
    <source>
        <dbReference type="EMBL" id="JAD73702.1"/>
    </source>
</evidence>
<dbReference type="AlphaFoldDB" id="A0A0A9CQD1"/>
<accession>A0A0A9CQD1</accession>
<sequence length="24" mass="2567">MVVSYLRGARPCGQSQAFLVGITL</sequence>
<dbReference type="EMBL" id="GBRH01224193">
    <property type="protein sequence ID" value="JAD73702.1"/>
    <property type="molecule type" value="Transcribed_RNA"/>
</dbReference>
<protein>
    <submittedName>
        <fullName evidence="1">Uncharacterized protein</fullName>
    </submittedName>
</protein>